<reference evidence="2" key="1">
    <citation type="submission" date="2014-01" db="EMBL/GenBank/DDBJ databases">
        <title>The genome of the white-rot fungus Pycnoporus cinnabarinus: a basidiomycete model with a versatile arsenal for lignocellulosic biomass breakdown.</title>
        <authorList>
            <person name="Levasseur A."/>
            <person name="Lomascolo A."/>
            <person name="Ruiz-Duenas F.J."/>
            <person name="Uzan E."/>
            <person name="Piumi F."/>
            <person name="Kues U."/>
            <person name="Ram A.F.J."/>
            <person name="Murat C."/>
            <person name="Haon M."/>
            <person name="Benoit I."/>
            <person name="Arfi Y."/>
            <person name="Chevret D."/>
            <person name="Drula E."/>
            <person name="Kwon M.J."/>
            <person name="Gouret P."/>
            <person name="Lesage-Meessen L."/>
            <person name="Lombard V."/>
            <person name="Mariette J."/>
            <person name="Noirot C."/>
            <person name="Park J."/>
            <person name="Patyshakuliyeva A."/>
            <person name="Wieneger R.A.B."/>
            <person name="Wosten H.A.B."/>
            <person name="Martin F."/>
            <person name="Coutinho P.M."/>
            <person name="de Vries R."/>
            <person name="Martinez A.T."/>
            <person name="Klopp C."/>
            <person name="Pontarotti P."/>
            <person name="Henrissat B."/>
            <person name="Record E."/>
        </authorList>
    </citation>
    <scope>NUCLEOTIDE SEQUENCE [LARGE SCALE GENOMIC DNA]</scope>
    <source>
        <strain evidence="2">BRFM137</strain>
    </source>
</reference>
<dbReference type="Proteomes" id="UP000029665">
    <property type="component" value="Unassembled WGS sequence"/>
</dbReference>
<sequence length="325" mass="36378">MTIAMSDLSVSETSTDISYDPARPPPLNYTLKTKNREIAIIVFFTLIFAEAGLLPLILFYSIRWGAHLDNTKNLAIITSTVGTYSGYKMARRSWYLFISDSSHQRRPIGAGRFGADAFTIQISLAMTGFFVPLIVGSSLNPGSVHTVAMSLSCFMIAFCFPLLITGLWPHKLKVPFRVSSMPSYTGLPPAVYTIVEDIIAVDGGGCVEFRQAWRIRYEHSAIMRRIVRVTSLWWGASGMLFAGAFIAIAWTTPDDIGYGIGWGLPWLWAMVSASLTVWWVSKELQREKEQWAHPGVHKVFSLHISQTIDEEKVAQEVNDFNDRNV</sequence>
<keyword evidence="1" id="KW-0812">Transmembrane</keyword>
<protein>
    <submittedName>
        <fullName evidence="2">Uncharacterized protein</fullName>
    </submittedName>
</protein>
<dbReference type="AlphaFoldDB" id="A0A060S9D8"/>
<feature type="transmembrane region" description="Helical" evidence="1">
    <location>
        <begin position="113"/>
        <end position="135"/>
    </location>
</feature>
<dbReference type="EMBL" id="CCBP010000093">
    <property type="protein sequence ID" value="CDO70816.1"/>
    <property type="molecule type" value="Genomic_DNA"/>
</dbReference>
<name>A0A060S9D8_PYCCI</name>
<feature type="transmembrane region" description="Helical" evidence="1">
    <location>
        <begin position="256"/>
        <end position="280"/>
    </location>
</feature>
<dbReference type="OrthoDB" id="4838853at2759"/>
<gene>
    <name evidence="2" type="ORF">BN946_scf184801.g7</name>
</gene>
<keyword evidence="1" id="KW-0472">Membrane</keyword>
<feature type="transmembrane region" description="Helical" evidence="1">
    <location>
        <begin position="38"/>
        <end position="62"/>
    </location>
</feature>
<dbReference type="STRING" id="5643.A0A060S9D8"/>
<dbReference type="PANTHER" id="PTHR42024:SF1">
    <property type="entry name" value="AMINO ACID PERMEASE_ SLC12A DOMAIN-CONTAINING PROTEIN"/>
    <property type="match status" value="1"/>
</dbReference>
<accession>A0A060S9D8</accession>
<dbReference type="PANTHER" id="PTHR42024">
    <property type="entry name" value="AMINO ACID PERMEASE_ SLC12A DOMAIN-CONTAINING PROTEIN"/>
    <property type="match status" value="1"/>
</dbReference>
<dbReference type="OMA" id="LYFGMWY"/>
<feature type="transmembrane region" description="Helical" evidence="1">
    <location>
        <begin position="232"/>
        <end position="250"/>
    </location>
</feature>
<comment type="caution">
    <text evidence="2">The sequence shown here is derived from an EMBL/GenBank/DDBJ whole genome shotgun (WGS) entry which is preliminary data.</text>
</comment>
<evidence type="ECO:0000313" key="2">
    <source>
        <dbReference type="EMBL" id="CDO70816.1"/>
    </source>
</evidence>
<dbReference type="HOGENOM" id="CLU_038384_0_1_1"/>
<evidence type="ECO:0000256" key="1">
    <source>
        <dbReference type="SAM" id="Phobius"/>
    </source>
</evidence>
<feature type="transmembrane region" description="Helical" evidence="1">
    <location>
        <begin position="147"/>
        <end position="168"/>
    </location>
</feature>
<proteinExistence type="predicted"/>
<organism evidence="2 3">
    <name type="scientific">Pycnoporus cinnabarinus</name>
    <name type="common">Cinnabar-red polypore</name>
    <name type="synonym">Trametes cinnabarina</name>
    <dbReference type="NCBI Taxonomy" id="5643"/>
    <lineage>
        <taxon>Eukaryota</taxon>
        <taxon>Fungi</taxon>
        <taxon>Dikarya</taxon>
        <taxon>Basidiomycota</taxon>
        <taxon>Agaricomycotina</taxon>
        <taxon>Agaricomycetes</taxon>
        <taxon>Polyporales</taxon>
        <taxon>Polyporaceae</taxon>
        <taxon>Trametes</taxon>
    </lineage>
</organism>
<keyword evidence="1" id="KW-1133">Transmembrane helix</keyword>
<keyword evidence="3" id="KW-1185">Reference proteome</keyword>
<evidence type="ECO:0000313" key="3">
    <source>
        <dbReference type="Proteomes" id="UP000029665"/>
    </source>
</evidence>